<reference evidence="1" key="1">
    <citation type="journal article" date="2019" name="bioRxiv">
        <title>The Genome of the Zebra Mussel, Dreissena polymorpha: A Resource for Invasive Species Research.</title>
        <authorList>
            <person name="McCartney M.A."/>
            <person name="Auch B."/>
            <person name="Kono T."/>
            <person name="Mallez S."/>
            <person name="Zhang Y."/>
            <person name="Obille A."/>
            <person name="Becker A."/>
            <person name="Abrahante J.E."/>
            <person name="Garbe J."/>
            <person name="Badalamenti J.P."/>
            <person name="Herman A."/>
            <person name="Mangelson H."/>
            <person name="Liachko I."/>
            <person name="Sullivan S."/>
            <person name="Sone E.D."/>
            <person name="Koren S."/>
            <person name="Silverstein K.A.T."/>
            <person name="Beckman K.B."/>
            <person name="Gohl D.M."/>
        </authorList>
    </citation>
    <scope>NUCLEOTIDE SEQUENCE</scope>
    <source>
        <strain evidence="1">Duluth1</strain>
        <tissue evidence="1">Whole animal</tissue>
    </source>
</reference>
<proteinExistence type="predicted"/>
<gene>
    <name evidence="1" type="ORF">DPMN_030386</name>
</gene>
<reference evidence="1" key="2">
    <citation type="submission" date="2020-11" db="EMBL/GenBank/DDBJ databases">
        <authorList>
            <person name="McCartney M.A."/>
            <person name="Auch B."/>
            <person name="Kono T."/>
            <person name="Mallez S."/>
            <person name="Becker A."/>
            <person name="Gohl D.M."/>
            <person name="Silverstein K.A.T."/>
            <person name="Koren S."/>
            <person name="Bechman K.B."/>
            <person name="Herman A."/>
            <person name="Abrahante J.E."/>
            <person name="Garbe J."/>
        </authorList>
    </citation>
    <scope>NUCLEOTIDE SEQUENCE</scope>
    <source>
        <strain evidence="1">Duluth1</strain>
        <tissue evidence="1">Whole animal</tissue>
    </source>
</reference>
<dbReference type="EMBL" id="JAIWYP010000002">
    <property type="protein sequence ID" value="KAH3867260.1"/>
    <property type="molecule type" value="Genomic_DNA"/>
</dbReference>
<organism evidence="1 2">
    <name type="scientific">Dreissena polymorpha</name>
    <name type="common">Zebra mussel</name>
    <name type="synonym">Mytilus polymorpha</name>
    <dbReference type="NCBI Taxonomy" id="45954"/>
    <lineage>
        <taxon>Eukaryota</taxon>
        <taxon>Metazoa</taxon>
        <taxon>Spiralia</taxon>
        <taxon>Lophotrochozoa</taxon>
        <taxon>Mollusca</taxon>
        <taxon>Bivalvia</taxon>
        <taxon>Autobranchia</taxon>
        <taxon>Heteroconchia</taxon>
        <taxon>Euheterodonta</taxon>
        <taxon>Imparidentia</taxon>
        <taxon>Neoheterodontei</taxon>
        <taxon>Myida</taxon>
        <taxon>Dreissenoidea</taxon>
        <taxon>Dreissenidae</taxon>
        <taxon>Dreissena</taxon>
    </lineage>
</organism>
<comment type="caution">
    <text evidence="1">The sequence shown here is derived from an EMBL/GenBank/DDBJ whole genome shotgun (WGS) entry which is preliminary data.</text>
</comment>
<protein>
    <submittedName>
        <fullName evidence="1">Uncharacterized protein</fullName>
    </submittedName>
</protein>
<keyword evidence="2" id="KW-1185">Reference proteome</keyword>
<dbReference type="Proteomes" id="UP000828390">
    <property type="component" value="Unassembled WGS sequence"/>
</dbReference>
<dbReference type="AlphaFoldDB" id="A0A9D4LY35"/>
<evidence type="ECO:0000313" key="1">
    <source>
        <dbReference type="EMBL" id="KAH3867260.1"/>
    </source>
</evidence>
<sequence length="104" mass="10341">MATQRATEAVCASVGTIGLGIVIEAGGRYIGRGIGSAVPVIGTDPGGLIGAFVGSFVGGAIGSVVGRAVGSLLGPQVVQLTTDCIKDDRAVNSIDEIHHGKNIR</sequence>
<evidence type="ECO:0000313" key="2">
    <source>
        <dbReference type="Proteomes" id="UP000828390"/>
    </source>
</evidence>
<name>A0A9D4LY35_DREPO</name>
<accession>A0A9D4LY35</accession>